<feature type="domain" description="Helicase ATP-binding" evidence="11">
    <location>
        <begin position="282"/>
        <end position="458"/>
    </location>
</feature>
<reference evidence="14" key="1">
    <citation type="submission" date="2020-12" db="EMBL/GenBank/DDBJ databases">
        <title>Metabolic potential, ecology and presence of endohyphal bacteria is reflected in genomic diversity of Mucoromycotina.</title>
        <authorList>
            <person name="Muszewska A."/>
            <person name="Okrasinska A."/>
            <person name="Steczkiewicz K."/>
            <person name="Drgas O."/>
            <person name="Orlowska M."/>
            <person name="Perlinska-Lenart U."/>
            <person name="Aleksandrzak-Piekarczyk T."/>
            <person name="Szatraj K."/>
            <person name="Zielenkiewicz U."/>
            <person name="Pilsyk S."/>
            <person name="Malc E."/>
            <person name="Mieczkowski P."/>
            <person name="Kruszewska J.S."/>
            <person name="Biernat P."/>
            <person name="Pawlowska J."/>
        </authorList>
    </citation>
    <scope>NUCLEOTIDE SEQUENCE</scope>
    <source>
        <strain evidence="14">CBS 226.32</strain>
    </source>
</reference>
<dbReference type="InterPro" id="IPR001650">
    <property type="entry name" value="Helicase_C-like"/>
</dbReference>
<feature type="compositionally biased region" description="Low complexity" evidence="10">
    <location>
        <begin position="15"/>
        <end position="33"/>
    </location>
</feature>
<dbReference type="FunFam" id="3.40.50.300:FF:000079">
    <property type="entry name" value="probable ATP-dependent RNA helicase DDX17"/>
    <property type="match status" value="1"/>
</dbReference>
<feature type="short sequence motif" description="Q motif" evidence="8">
    <location>
        <begin position="251"/>
        <end position="279"/>
    </location>
</feature>
<evidence type="ECO:0000313" key="15">
    <source>
        <dbReference type="Proteomes" id="UP000650833"/>
    </source>
</evidence>
<evidence type="ECO:0000256" key="4">
    <source>
        <dbReference type="ARBA" id="ARBA00022801"/>
    </source>
</evidence>
<dbReference type="InterPro" id="IPR014001">
    <property type="entry name" value="Helicase_ATP-bd"/>
</dbReference>
<keyword evidence="3 9" id="KW-0547">Nucleotide-binding</keyword>
<evidence type="ECO:0000256" key="5">
    <source>
        <dbReference type="ARBA" id="ARBA00022806"/>
    </source>
</evidence>
<dbReference type="CDD" id="cd18787">
    <property type="entry name" value="SF2_C_DEAD"/>
    <property type="match status" value="1"/>
</dbReference>
<comment type="subcellular location">
    <subcellularLocation>
        <location evidence="1">Nucleus</location>
    </subcellularLocation>
</comment>
<dbReference type="GO" id="GO:0003676">
    <property type="term" value="F:nucleic acid binding"/>
    <property type="evidence" value="ECO:0007669"/>
    <property type="project" value="InterPro"/>
</dbReference>
<dbReference type="GO" id="GO:0005524">
    <property type="term" value="F:ATP binding"/>
    <property type="evidence" value="ECO:0007669"/>
    <property type="project" value="UniProtKB-KW"/>
</dbReference>
<keyword evidence="5 9" id="KW-0347">Helicase</keyword>
<evidence type="ECO:0000256" key="2">
    <source>
        <dbReference type="ARBA" id="ARBA00012552"/>
    </source>
</evidence>
<dbReference type="SUPFAM" id="SSF52540">
    <property type="entry name" value="P-loop containing nucleoside triphosphate hydrolases"/>
    <property type="match status" value="2"/>
</dbReference>
<sequence length="705" mass="77915">MNKGGPKKFQFGFPSKKQSATTTSEKSTASESTLENKRKAESNEKEIVKKPRALVIDDDEDEFLASAGIGKNPHNAPAVIVDSTDNNDADNEEEDPLDAFMADISEKAKTTKAEPKIRRDDIEEEDELESYVRHMKEKGVAVGTSNQPMPVYDENANSDDEVYATAAAVDAQLQQLEYDSDQETNNTSAPIKKEIEPLPRVDHDTIDYIEIEKNFYEEHPDMTALDDTQVQKIRKELGLHTTGHDVAKPCVSFAHFGFDQELLDAVIKAGYTEPSAIQRQAIPVALEGRDIIGIAKTGSGKTAAFVLPMLIHIMDQVELVKGDGPIGLILAPTRELAVQIYQEARKFAKAYGLKVAAVYGGSSKLEQFKDLRSGTVEILVATPGRLIDMIKMKATNLKRVSYLVLDEADRMFDLGFEPQVRSICDNVRPDRQTLLFSATFQKRIEFLARSVTSDPIRINVGTTGQANEDITQIVQVFDQDEMKWDWLIRHLTGFCVEGSVIIFVGRKDAVDILSGNLQKSNFDCVALHGDLQQFEREKVLRDFKANKVKILVSTDVAARGLDIKTVKTVINFDIARDIDSHTHRVGRTGRAGEKGTAYTLITQKEDRFAGELVTHLEASGQIVPPELLNLAMKNSRYRDFRNSRGRGGRGGRRGGRAGRGGAGGGRGGRGGRGGNRDSFNANMEPMRFQKSSTGGLGAQQPPRWQ</sequence>
<dbReference type="SMART" id="SM00487">
    <property type="entry name" value="DEXDc"/>
    <property type="match status" value="1"/>
</dbReference>
<evidence type="ECO:0000256" key="1">
    <source>
        <dbReference type="ARBA" id="ARBA00004123"/>
    </source>
</evidence>
<comment type="similarity">
    <text evidence="9">Belongs to the DEAD box helicase family.</text>
</comment>
<name>A0A8H7V2J9_9FUNG</name>
<accession>A0A8H7V2J9</accession>
<keyword evidence="4 9" id="KW-0378">Hydrolase</keyword>
<evidence type="ECO:0000256" key="8">
    <source>
        <dbReference type="PROSITE-ProRule" id="PRU00552"/>
    </source>
</evidence>
<dbReference type="Pfam" id="PF00271">
    <property type="entry name" value="Helicase_C"/>
    <property type="match status" value="1"/>
</dbReference>
<evidence type="ECO:0000256" key="9">
    <source>
        <dbReference type="RuleBase" id="RU000492"/>
    </source>
</evidence>
<evidence type="ECO:0000256" key="6">
    <source>
        <dbReference type="ARBA" id="ARBA00022840"/>
    </source>
</evidence>
<dbReference type="OrthoDB" id="196131at2759"/>
<dbReference type="PROSITE" id="PS51194">
    <property type="entry name" value="HELICASE_CTER"/>
    <property type="match status" value="1"/>
</dbReference>
<dbReference type="Gene3D" id="3.40.50.300">
    <property type="entry name" value="P-loop containing nucleotide triphosphate hydrolases"/>
    <property type="match status" value="2"/>
</dbReference>
<evidence type="ECO:0000256" key="7">
    <source>
        <dbReference type="ARBA" id="ARBA00023242"/>
    </source>
</evidence>
<dbReference type="Pfam" id="PF00270">
    <property type="entry name" value="DEAD"/>
    <property type="match status" value="1"/>
</dbReference>
<protein>
    <recommendedName>
        <fullName evidence="2">RNA helicase</fullName>
        <ecNumber evidence="2">3.6.4.13</ecNumber>
    </recommendedName>
</protein>
<keyword evidence="7" id="KW-0539">Nucleus</keyword>
<dbReference type="SMART" id="SM00490">
    <property type="entry name" value="HELICc"/>
    <property type="match status" value="1"/>
</dbReference>
<dbReference type="PANTHER" id="PTHR47958">
    <property type="entry name" value="ATP-DEPENDENT RNA HELICASE DBP3"/>
    <property type="match status" value="1"/>
</dbReference>
<feature type="region of interest" description="Disordered" evidence="10">
    <location>
        <begin position="1"/>
        <end position="53"/>
    </location>
</feature>
<keyword evidence="15" id="KW-1185">Reference proteome</keyword>
<feature type="compositionally biased region" description="Gly residues" evidence="10">
    <location>
        <begin position="657"/>
        <end position="673"/>
    </location>
</feature>
<keyword evidence="6 9" id="KW-0067">ATP-binding</keyword>
<evidence type="ECO:0000313" key="14">
    <source>
        <dbReference type="EMBL" id="KAG2207816.1"/>
    </source>
</evidence>
<evidence type="ECO:0000259" key="13">
    <source>
        <dbReference type="PROSITE" id="PS51195"/>
    </source>
</evidence>
<dbReference type="InterPro" id="IPR011545">
    <property type="entry name" value="DEAD/DEAH_box_helicase_dom"/>
</dbReference>
<dbReference type="InterPro" id="IPR027417">
    <property type="entry name" value="P-loop_NTPase"/>
</dbReference>
<feature type="compositionally biased region" description="Basic residues" evidence="10">
    <location>
        <begin position="643"/>
        <end position="656"/>
    </location>
</feature>
<gene>
    <name evidence="14" type="ORF">INT46_011215</name>
</gene>
<organism evidence="14 15">
    <name type="scientific">Mucor plumbeus</name>
    <dbReference type="NCBI Taxonomy" id="97098"/>
    <lineage>
        <taxon>Eukaryota</taxon>
        <taxon>Fungi</taxon>
        <taxon>Fungi incertae sedis</taxon>
        <taxon>Mucoromycota</taxon>
        <taxon>Mucoromycotina</taxon>
        <taxon>Mucoromycetes</taxon>
        <taxon>Mucorales</taxon>
        <taxon>Mucorineae</taxon>
        <taxon>Mucoraceae</taxon>
        <taxon>Mucor</taxon>
    </lineage>
</organism>
<dbReference type="GO" id="GO:0003724">
    <property type="term" value="F:RNA helicase activity"/>
    <property type="evidence" value="ECO:0007669"/>
    <property type="project" value="UniProtKB-EC"/>
</dbReference>
<dbReference type="PROSITE" id="PS51192">
    <property type="entry name" value="HELICASE_ATP_BIND_1"/>
    <property type="match status" value="1"/>
</dbReference>
<evidence type="ECO:0000256" key="3">
    <source>
        <dbReference type="ARBA" id="ARBA00022741"/>
    </source>
</evidence>
<comment type="caution">
    <text evidence="14">The sequence shown here is derived from an EMBL/GenBank/DDBJ whole genome shotgun (WGS) entry which is preliminary data.</text>
</comment>
<evidence type="ECO:0000259" key="12">
    <source>
        <dbReference type="PROSITE" id="PS51194"/>
    </source>
</evidence>
<feature type="region of interest" description="Disordered" evidence="10">
    <location>
        <begin position="639"/>
        <end position="705"/>
    </location>
</feature>
<dbReference type="GO" id="GO:0016787">
    <property type="term" value="F:hydrolase activity"/>
    <property type="evidence" value="ECO:0007669"/>
    <property type="project" value="UniProtKB-KW"/>
</dbReference>
<proteinExistence type="inferred from homology"/>
<dbReference type="Proteomes" id="UP000650833">
    <property type="component" value="Unassembled WGS sequence"/>
</dbReference>
<dbReference type="EC" id="3.6.4.13" evidence="2"/>
<evidence type="ECO:0000259" key="11">
    <source>
        <dbReference type="PROSITE" id="PS51192"/>
    </source>
</evidence>
<dbReference type="EMBL" id="JAEPRC010000122">
    <property type="protein sequence ID" value="KAG2207816.1"/>
    <property type="molecule type" value="Genomic_DNA"/>
</dbReference>
<dbReference type="PROSITE" id="PS51195">
    <property type="entry name" value="Q_MOTIF"/>
    <property type="match status" value="1"/>
</dbReference>
<feature type="domain" description="Helicase C-terminal" evidence="12">
    <location>
        <begin position="487"/>
        <end position="631"/>
    </location>
</feature>
<feature type="region of interest" description="Disordered" evidence="10">
    <location>
        <begin position="66"/>
        <end position="93"/>
    </location>
</feature>
<evidence type="ECO:0000256" key="10">
    <source>
        <dbReference type="SAM" id="MobiDB-lite"/>
    </source>
</evidence>
<dbReference type="AlphaFoldDB" id="A0A8H7V2J9"/>
<dbReference type="GO" id="GO:0005634">
    <property type="term" value="C:nucleus"/>
    <property type="evidence" value="ECO:0007669"/>
    <property type="project" value="UniProtKB-SubCell"/>
</dbReference>
<feature type="compositionally biased region" description="Basic and acidic residues" evidence="10">
    <location>
        <begin position="34"/>
        <end position="49"/>
    </location>
</feature>
<dbReference type="InterPro" id="IPR014014">
    <property type="entry name" value="RNA_helicase_DEAD_Q_motif"/>
</dbReference>
<dbReference type="InterPro" id="IPR000629">
    <property type="entry name" value="RNA-helicase_DEAD-box_CS"/>
</dbReference>
<dbReference type="PROSITE" id="PS00039">
    <property type="entry name" value="DEAD_ATP_HELICASE"/>
    <property type="match status" value="1"/>
</dbReference>
<feature type="domain" description="DEAD-box RNA helicase Q" evidence="13">
    <location>
        <begin position="251"/>
        <end position="279"/>
    </location>
</feature>